<reference evidence="2" key="1">
    <citation type="journal article" date="2020" name="G3 (Bethesda)">
        <title>High-Quality Assemblies for Three Invasive Social Wasps from the &lt;i&gt;Vespula&lt;/i&gt; Genus.</title>
        <authorList>
            <person name="Harrop T.W.R."/>
            <person name="Guhlin J."/>
            <person name="McLaughlin G.M."/>
            <person name="Permina E."/>
            <person name="Stockwell P."/>
            <person name="Gilligan J."/>
            <person name="Le Lec M.F."/>
            <person name="Gruber M.A.M."/>
            <person name="Quinn O."/>
            <person name="Lovegrove M."/>
            <person name="Duncan E.J."/>
            <person name="Remnant E.J."/>
            <person name="Van Eeckhoven J."/>
            <person name="Graham B."/>
            <person name="Knapp R.A."/>
            <person name="Langford K.W."/>
            <person name="Kronenberg Z."/>
            <person name="Press M.O."/>
            <person name="Eacker S.M."/>
            <person name="Wilson-Rankin E.E."/>
            <person name="Purcell J."/>
            <person name="Lester P.J."/>
            <person name="Dearden P.K."/>
        </authorList>
    </citation>
    <scope>NUCLEOTIDE SEQUENCE</scope>
    <source>
        <strain evidence="2">Marl-1</strain>
    </source>
</reference>
<sequence length="80" mass="9271">MQDTVKLPAESPISGEGGWDRINSQRKEEGRRMKLPTMRSLEYKENLEYFTVTKSNVRHDNQPHDESSSLNYTTLKLLTS</sequence>
<dbReference type="AlphaFoldDB" id="A0A834JEQ1"/>
<organism evidence="2 3">
    <name type="scientific">Vespula vulgaris</name>
    <name type="common">Yellow jacket</name>
    <name type="synonym">Wasp</name>
    <dbReference type="NCBI Taxonomy" id="7454"/>
    <lineage>
        <taxon>Eukaryota</taxon>
        <taxon>Metazoa</taxon>
        <taxon>Ecdysozoa</taxon>
        <taxon>Arthropoda</taxon>
        <taxon>Hexapoda</taxon>
        <taxon>Insecta</taxon>
        <taxon>Pterygota</taxon>
        <taxon>Neoptera</taxon>
        <taxon>Endopterygota</taxon>
        <taxon>Hymenoptera</taxon>
        <taxon>Apocrita</taxon>
        <taxon>Aculeata</taxon>
        <taxon>Vespoidea</taxon>
        <taxon>Vespidae</taxon>
        <taxon>Vespinae</taxon>
        <taxon>Vespula</taxon>
    </lineage>
</organism>
<dbReference type="EMBL" id="JACSEA010000016">
    <property type="protein sequence ID" value="KAF7384271.1"/>
    <property type="molecule type" value="Genomic_DNA"/>
</dbReference>
<accession>A0A834JEQ1</accession>
<protein>
    <submittedName>
        <fullName evidence="2">Uncharacterized protein</fullName>
    </submittedName>
</protein>
<gene>
    <name evidence="2" type="ORF">HZH66_012521</name>
</gene>
<feature type="region of interest" description="Disordered" evidence="1">
    <location>
        <begin position="1"/>
        <end position="31"/>
    </location>
</feature>
<feature type="compositionally biased region" description="Polar residues" evidence="1">
    <location>
        <begin position="68"/>
        <end position="80"/>
    </location>
</feature>
<evidence type="ECO:0000313" key="2">
    <source>
        <dbReference type="EMBL" id="KAF7384271.1"/>
    </source>
</evidence>
<feature type="region of interest" description="Disordered" evidence="1">
    <location>
        <begin position="58"/>
        <end position="80"/>
    </location>
</feature>
<proteinExistence type="predicted"/>
<evidence type="ECO:0000256" key="1">
    <source>
        <dbReference type="SAM" id="MobiDB-lite"/>
    </source>
</evidence>
<dbReference type="Proteomes" id="UP000614350">
    <property type="component" value="Unassembled WGS sequence"/>
</dbReference>
<keyword evidence="3" id="KW-1185">Reference proteome</keyword>
<name>A0A834JEQ1_VESVU</name>
<comment type="caution">
    <text evidence="2">The sequence shown here is derived from an EMBL/GenBank/DDBJ whole genome shotgun (WGS) entry which is preliminary data.</text>
</comment>
<feature type="compositionally biased region" description="Basic and acidic residues" evidence="1">
    <location>
        <begin position="58"/>
        <end position="67"/>
    </location>
</feature>
<evidence type="ECO:0000313" key="3">
    <source>
        <dbReference type="Proteomes" id="UP000614350"/>
    </source>
</evidence>